<dbReference type="EMBL" id="MN739130">
    <property type="protein sequence ID" value="QHS90173.1"/>
    <property type="molecule type" value="Genomic_DNA"/>
</dbReference>
<protein>
    <submittedName>
        <fullName evidence="1">Uncharacterized protein</fullName>
    </submittedName>
</protein>
<name>A0A6C0BFL2_9ZZZZ</name>
<dbReference type="AlphaFoldDB" id="A0A6C0BFL2"/>
<reference evidence="1" key="1">
    <citation type="journal article" date="2020" name="Nature">
        <title>Giant virus diversity and host interactions through global metagenomics.</title>
        <authorList>
            <person name="Schulz F."/>
            <person name="Roux S."/>
            <person name="Paez-Espino D."/>
            <person name="Jungbluth S."/>
            <person name="Walsh D.A."/>
            <person name="Denef V.J."/>
            <person name="McMahon K.D."/>
            <person name="Konstantinidis K.T."/>
            <person name="Eloe-Fadrosh E.A."/>
            <person name="Kyrpides N.C."/>
            <person name="Woyke T."/>
        </authorList>
    </citation>
    <scope>NUCLEOTIDE SEQUENCE</scope>
    <source>
        <strain evidence="1">GVMAG-M-3300010160-60</strain>
    </source>
</reference>
<dbReference type="SUPFAM" id="SSF52540">
    <property type="entry name" value="P-loop containing nucleoside triphosphate hydrolases"/>
    <property type="match status" value="1"/>
</dbReference>
<sequence>MNTSNKELKFIHITKTAGTSIENAGIKQNIKWGRFHKEYGFWHIPFIKIDKQIRDKYDWFLIVRNPYTRILSEYYCKWGGVSNFYMTVTYMNSYLIRKIKNRSEEFPKCHYVEQYKYVDDTSKIHILRFENLEKEFYDLMKMYNLENVILEKTNSKPASAPYTVNDFSNELIDLINDVYDKDFKLFGYDKINPHK</sequence>
<dbReference type="InterPro" id="IPR027417">
    <property type="entry name" value="P-loop_NTPase"/>
</dbReference>
<organism evidence="1">
    <name type="scientific">viral metagenome</name>
    <dbReference type="NCBI Taxonomy" id="1070528"/>
    <lineage>
        <taxon>unclassified sequences</taxon>
        <taxon>metagenomes</taxon>
        <taxon>organismal metagenomes</taxon>
    </lineage>
</organism>
<proteinExistence type="predicted"/>
<evidence type="ECO:0000313" key="1">
    <source>
        <dbReference type="EMBL" id="QHS90173.1"/>
    </source>
</evidence>
<dbReference type="GO" id="GO:0016020">
    <property type="term" value="C:membrane"/>
    <property type="evidence" value="ECO:0007669"/>
    <property type="project" value="InterPro"/>
</dbReference>
<dbReference type="Gene3D" id="3.40.50.300">
    <property type="entry name" value="P-loop containing nucleotide triphosphate hydrolases"/>
    <property type="match status" value="1"/>
</dbReference>
<dbReference type="GO" id="GO:0008146">
    <property type="term" value="F:sulfotransferase activity"/>
    <property type="evidence" value="ECO:0007669"/>
    <property type="project" value="InterPro"/>
</dbReference>
<accession>A0A6C0BFL2</accession>
<dbReference type="Pfam" id="PF03567">
    <property type="entry name" value="Sulfotransfer_2"/>
    <property type="match status" value="1"/>
</dbReference>
<dbReference type="InterPro" id="IPR005331">
    <property type="entry name" value="Sulfotransferase"/>
</dbReference>